<comment type="subcellular location">
    <subcellularLocation>
        <location evidence="9">Cell membrane</location>
        <topology evidence="9">Multi-pass membrane protein</topology>
    </subcellularLocation>
</comment>
<protein>
    <recommendedName>
        <fullName evidence="9">Lipoprotein signal peptidase</fullName>
        <ecNumber evidence="9">3.4.23.36</ecNumber>
    </recommendedName>
    <alternativeName>
        <fullName evidence="9">Prolipoprotein signal peptidase</fullName>
    </alternativeName>
    <alternativeName>
        <fullName evidence="9">Signal peptidase II</fullName>
        <shortName evidence="9">SPase II</shortName>
    </alternativeName>
</protein>
<comment type="caution">
    <text evidence="11">The sequence shown here is derived from an EMBL/GenBank/DDBJ whole genome shotgun (WGS) entry which is preliminary data.</text>
</comment>
<keyword evidence="4 9" id="KW-0812">Transmembrane</keyword>
<evidence type="ECO:0000256" key="7">
    <source>
        <dbReference type="ARBA" id="ARBA00022989"/>
    </source>
</evidence>
<dbReference type="PANTHER" id="PTHR33695">
    <property type="entry name" value="LIPOPROTEIN SIGNAL PEPTIDASE"/>
    <property type="match status" value="1"/>
</dbReference>
<feature type="active site" evidence="9">
    <location>
        <position position="140"/>
    </location>
</feature>
<evidence type="ECO:0000256" key="4">
    <source>
        <dbReference type="ARBA" id="ARBA00022692"/>
    </source>
</evidence>
<keyword evidence="6 9" id="KW-0378">Hydrolase</keyword>
<dbReference type="PRINTS" id="PR00781">
    <property type="entry name" value="LIPOSIGPTASE"/>
</dbReference>
<feature type="transmembrane region" description="Helical" evidence="9">
    <location>
        <begin position="108"/>
        <end position="128"/>
    </location>
</feature>
<dbReference type="HAMAP" id="MF_00161">
    <property type="entry name" value="LspA"/>
    <property type="match status" value="1"/>
</dbReference>
<evidence type="ECO:0000313" key="12">
    <source>
        <dbReference type="Proteomes" id="UP000242427"/>
    </source>
</evidence>
<keyword evidence="8 9" id="KW-0472">Membrane</keyword>
<proteinExistence type="inferred from homology"/>
<keyword evidence="7 9" id="KW-1133">Transmembrane helix</keyword>
<feature type="transmembrane region" description="Helical" evidence="9">
    <location>
        <begin position="73"/>
        <end position="96"/>
    </location>
</feature>
<keyword evidence="3 9" id="KW-0645">Protease</keyword>
<evidence type="ECO:0000256" key="10">
    <source>
        <dbReference type="RuleBase" id="RU004181"/>
    </source>
</evidence>
<dbReference type="EC" id="3.4.23.36" evidence="9"/>
<reference evidence="11 12" key="1">
    <citation type="submission" date="2018-03" db="EMBL/GenBank/DDBJ databases">
        <title>Chitinolytic properties of Streptosporangium nondiastaticum TBG75A20.</title>
        <authorList>
            <person name="Gayathri V."/>
            <person name="Shiburaj S."/>
        </authorList>
    </citation>
    <scope>NUCLEOTIDE SEQUENCE [LARGE SCALE GENOMIC DNA]</scope>
    <source>
        <strain evidence="11 12">TBG75A20</strain>
    </source>
</reference>
<accession>A0A9X7JUN3</accession>
<evidence type="ECO:0000256" key="8">
    <source>
        <dbReference type="ARBA" id="ARBA00023136"/>
    </source>
</evidence>
<name>A0A9X7JUN3_9ACTN</name>
<sequence>MSEPGGAAGIRGEGGGAVAKAGRRVPLLLTVAGLSYLIDLCSKLVVVAELENRPAVRVIGTWLELRVMRNAGAAFSIGETTTIVFTLIAATVAVVIARLARKLYSTPWAIALGLLLGGVLGNLTDRLFRTPGGLQGAVVDFISVRGFSVMNLADWAVFCGGALIVFCTLRGWELDGSRGGVAGARRAEAA</sequence>
<dbReference type="Pfam" id="PF01252">
    <property type="entry name" value="Peptidase_A8"/>
    <property type="match status" value="1"/>
</dbReference>
<dbReference type="GO" id="GO:0004190">
    <property type="term" value="F:aspartic-type endopeptidase activity"/>
    <property type="evidence" value="ECO:0007669"/>
    <property type="project" value="UniProtKB-UniRule"/>
</dbReference>
<comment type="similarity">
    <text evidence="1 9 10">Belongs to the peptidase A8 family.</text>
</comment>
<dbReference type="OrthoDB" id="4308908at2"/>
<evidence type="ECO:0000313" key="11">
    <source>
        <dbReference type="EMBL" id="PSJ30046.1"/>
    </source>
</evidence>
<dbReference type="Proteomes" id="UP000242427">
    <property type="component" value="Unassembled WGS sequence"/>
</dbReference>
<comment type="function">
    <text evidence="9">This protein specifically catalyzes the removal of signal peptides from prolipoproteins.</text>
</comment>
<dbReference type="GO" id="GO:0006508">
    <property type="term" value="P:proteolysis"/>
    <property type="evidence" value="ECO:0007669"/>
    <property type="project" value="UniProtKB-KW"/>
</dbReference>
<evidence type="ECO:0000256" key="9">
    <source>
        <dbReference type="HAMAP-Rule" id="MF_00161"/>
    </source>
</evidence>
<dbReference type="InterPro" id="IPR001872">
    <property type="entry name" value="Peptidase_A8"/>
</dbReference>
<comment type="caution">
    <text evidence="9">Lacks conserved residue(s) required for the propagation of feature annotation.</text>
</comment>
<dbReference type="AlphaFoldDB" id="A0A9X7JUN3"/>
<organism evidence="11 12">
    <name type="scientific">Streptosporangium nondiastaticum</name>
    <dbReference type="NCBI Taxonomy" id="35764"/>
    <lineage>
        <taxon>Bacteria</taxon>
        <taxon>Bacillati</taxon>
        <taxon>Actinomycetota</taxon>
        <taxon>Actinomycetes</taxon>
        <taxon>Streptosporangiales</taxon>
        <taxon>Streptosporangiaceae</taxon>
        <taxon>Streptosporangium</taxon>
    </lineage>
</organism>
<keyword evidence="5 9" id="KW-0064">Aspartyl protease</keyword>
<feature type="active site" evidence="9">
    <location>
        <position position="154"/>
    </location>
</feature>
<keyword evidence="2 9" id="KW-1003">Cell membrane</keyword>
<dbReference type="EMBL" id="PXWG01000005">
    <property type="protein sequence ID" value="PSJ30046.1"/>
    <property type="molecule type" value="Genomic_DNA"/>
</dbReference>
<evidence type="ECO:0000256" key="3">
    <source>
        <dbReference type="ARBA" id="ARBA00022670"/>
    </source>
</evidence>
<comment type="catalytic activity">
    <reaction evidence="9">
        <text>Release of signal peptides from bacterial membrane prolipoproteins. Hydrolyzes -Xaa-Yaa-Zaa-|-(S,diacylglyceryl)Cys-, in which Xaa is hydrophobic (preferably Leu), and Yaa (Ala or Ser) and Zaa (Gly or Ala) have small, neutral side chains.</text>
        <dbReference type="EC" id="3.4.23.36"/>
    </reaction>
</comment>
<dbReference type="RefSeq" id="WP_106674476.1">
    <property type="nucleotide sequence ID" value="NZ_PXWG01000005.1"/>
</dbReference>
<dbReference type="PANTHER" id="PTHR33695:SF1">
    <property type="entry name" value="LIPOPROTEIN SIGNAL PEPTIDASE"/>
    <property type="match status" value="1"/>
</dbReference>
<keyword evidence="12" id="KW-1185">Reference proteome</keyword>
<evidence type="ECO:0000256" key="6">
    <source>
        <dbReference type="ARBA" id="ARBA00022801"/>
    </source>
</evidence>
<dbReference type="GO" id="GO:0005886">
    <property type="term" value="C:plasma membrane"/>
    <property type="evidence" value="ECO:0007669"/>
    <property type="project" value="UniProtKB-SubCell"/>
</dbReference>
<evidence type="ECO:0000256" key="5">
    <source>
        <dbReference type="ARBA" id="ARBA00022750"/>
    </source>
</evidence>
<gene>
    <name evidence="9" type="primary">lspA</name>
    <name evidence="11" type="ORF">B7P34_04480</name>
</gene>
<feature type="transmembrane region" description="Helical" evidence="9">
    <location>
        <begin position="148"/>
        <end position="169"/>
    </location>
</feature>
<evidence type="ECO:0000256" key="2">
    <source>
        <dbReference type="ARBA" id="ARBA00022475"/>
    </source>
</evidence>
<comment type="pathway">
    <text evidence="9">Protein modification; lipoprotein biosynthesis (signal peptide cleavage).</text>
</comment>
<evidence type="ECO:0000256" key="1">
    <source>
        <dbReference type="ARBA" id="ARBA00006139"/>
    </source>
</evidence>